<dbReference type="SUPFAM" id="SSF52980">
    <property type="entry name" value="Restriction endonuclease-like"/>
    <property type="match status" value="1"/>
</dbReference>
<dbReference type="InterPro" id="IPR012296">
    <property type="entry name" value="Nuclease_put_TT1808"/>
</dbReference>
<dbReference type="InterPro" id="IPR011335">
    <property type="entry name" value="Restrct_endonuc-II-like"/>
</dbReference>
<comment type="caution">
    <text evidence="2">The sequence shown here is derived from an EMBL/GenBank/DDBJ whole genome shotgun (WGS) entry which is preliminary data.</text>
</comment>
<dbReference type="PANTHER" id="PTHR47152:SF1">
    <property type="entry name" value="SLL1186 PROTEIN"/>
    <property type="match status" value="1"/>
</dbReference>
<protein>
    <recommendedName>
        <fullName evidence="1">Putative restriction endonuclease domain-containing protein</fullName>
    </recommendedName>
</protein>
<dbReference type="Pfam" id="PF05685">
    <property type="entry name" value="Uma2"/>
    <property type="match status" value="1"/>
</dbReference>
<feature type="domain" description="Putative restriction endonuclease" evidence="1">
    <location>
        <begin position="20"/>
        <end position="171"/>
    </location>
</feature>
<dbReference type="Proteomes" id="UP000702425">
    <property type="component" value="Unassembled WGS sequence"/>
</dbReference>
<keyword evidence="3" id="KW-1185">Reference proteome</keyword>
<dbReference type="EMBL" id="SRRZ01000027">
    <property type="protein sequence ID" value="NQE34236.1"/>
    <property type="molecule type" value="Genomic_DNA"/>
</dbReference>
<dbReference type="CDD" id="cd06260">
    <property type="entry name" value="DUF820-like"/>
    <property type="match status" value="1"/>
</dbReference>
<proteinExistence type="predicted"/>
<accession>A0ABX2CVE3</accession>
<evidence type="ECO:0000259" key="1">
    <source>
        <dbReference type="Pfam" id="PF05685"/>
    </source>
</evidence>
<dbReference type="PANTHER" id="PTHR47152">
    <property type="entry name" value="SLR2084 PROTEIN-RELATED"/>
    <property type="match status" value="1"/>
</dbReference>
<name>A0ABX2CVE3_9CYAN</name>
<sequence>MTAQTLAPPEQIVQLSGISWQTYETLLAEIGDRQIRLTYNRGNLEIMVPSPEHERFKEVFGRFVETLAEELDVRIEPLGSTTFKRPELSGVEPDKCFYIQNISAVKGKKRIDLTQDPPPDLVLEIDITSRSENSLHVYADLGVPEVWIYNGSRLRINRFENGEYVEGEISLAFPSLPILEIVRFLEQAETMDYLELVKAFRNWVKSQIQQNP</sequence>
<organism evidence="2 3">
    <name type="scientific">Microcoleus asticus IPMA8</name>
    <dbReference type="NCBI Taxonomy" id="2563858"/>
    <lineage>
        <taxon>Bacteria</taxon>
        <taxon>Bacillati</taxon>
        <taxon>Cyanobacteriota</taxon>
        <taxon>Cyanophyceae</taxon>
        <taxon>Oscillatoriophycideae</taxon>
        <taxon>Oscillatoriales</taxon>
        <taxon>Microcoleaceae</taxon>
        <taxon>Microcoleus</taxon>
        <taxon>Microcoleus asticus</taxon>
    </lineage>
</organism>
<dbReference type="Gene3D" id="3.90.1570.10">
    <property type="entry name" value="tt1808, chain A"/>
    <property type="match status" value="1"/>
</dbReference>
<reference evidence="2 3" key="1">
    <citation type="journal article" date="2020" name="Sci. Rep.">
        <title>A novel cyanobacterial geosmin producer, revising GeoA distribution and dispersion patterns in Bacteria.</title>
        <authorList>
            <person name="Churro C."/>
            <person name="Semedo-Aguiar A.P."/>
            <person name="Silva A.D."/>
            <person name="Pereira-Leal J.B."/>
            <person name="Leite R.B."/>
        </authorList>
    </citation>
    <scope>NUCLEOTIDE SEQUENCE [LARGE SCALE GENOMIC DNA]</scope>
    <source>
        <strain evidence="2 3">IPMA8</strain>
    </source>
</reference>
<dbReference type="InterPro" id="IPR008538">
    <property type="entry name" value="Uma2"/>
</dbReference>
<gene>
    <name evidence="2" type="ORF">E5S67_01960</name>
</gene>
<evidence type="ECO:0000313" key="3">
    <source>
        <dbReference type="Proteomes" id="UP000702425"/>
    </source>
</evidence>
<dbReference type="RefSeq" id="WP_172186849.1">
    <property type="nucleotide sequence ID" value="NZ_CAWPPK010000190.1"/>
</dbReference>
<evidence type="ECO:0000313" key="2">
    <source>
        <dbReference type="EMBL" id="NQE34236.1"/>
    </source>
</evidence>